<accession>A0A9P7M8Z1</accession>
<name>A0A9P7M8Z1_9HYPO</name>
<keyword evidence="6" id="KW-1185">Reference proteome</keyword>
<protein>
    <submittedName>
        <fullName evidence="5">Uncharacterized protein</fullName>
    </submittedName>
</protein>
<comment type="similarity">
    <text evidence="2">Belongs to the PhyH family.</text>
</comment>
<dbReference type="SUPFAM" id="SSF51197">
    <property type="entry name" value="Clavaminate synthase-like"/>
    <property type="match status" value="1"/>
</dbReference>
<dbReference type="Pfam" id="PF05721">
    <property type="entry name" value="PhyH"/>
    <property type="match status" value="1"/>
</dbReference>
<comment type="caution">
    <text evidence="5">The sequence shown here is derived from an EMBL/GenBank/DDBJ whole genome shotgun (WGS) entry which is preliminary data.</text>
</comment>
<dbReference type="PANTHER" id="PTHR20883:SF15">
    <property type="entry name" value="PHYTANOYL-COA DIOXYGENASE DOMAIN-CONTAINING PROTEIN 1"/>
    <property type="match status" value="1"/>
</dbReference>
<organism evidence="5 6">
    <name type="scientific">Claviceps pazoutovae</name>
    <dbReference type="NCBI Taxonomy" id="1649127"/>
    <lineage>
        <taxon>Eukaryota</taxon>
        <taxon>Fungi</taxon>
        <taxon>Dikarya</taxon>
        <taxon>Ascomycota</taxon>
        <taxon>Pezizomycotina</taxon>
        <taxon>Sordariomycetes</taxon>
        <taxon>Hypocreomycetidae</taxon>
        <taxon>Hypocreales</taxon>
        <taxon>Clavicipitaceae</taxon>
        <taxon>Claviceps</taxon>
    </lineage>
</organism>
<dbReference type="OrthoDB" id="445007at2759"/>
<proteinExistence type="inferred from homology"/>
<keyword evidence="4" id="KW-0408">Iron</keyword>
<dbReference type="EMBL" id="SRPO01000343">
    <property type="protein sequence ID" value="KAG5933884.1"/>
    <property type="molecule type" value="Genomic_DNA"/>
</dbReference>
<dbReference type="PANTHER" id="PTHR20883">
    <property type="entry name" value="PHYTANOYL-COA DIOXYGENASE DOMAIN CONTAINING 1"/>
    <property type="match status" value="1"/>
</dbReference>
<evidence type="ECO:0000256" key="3">
    <source>
        <dbReference type="ARBA" id="ARBA00022723"/>
    </source>
</evidence>
<keyword evidence="3" id="KW-0479">Metal-binding</keyword>
<evidence type="ECO:0000313" key="5">
    <source>
        <dbReference type="EMBL" id="KAG5933884.1"/>
    </source>
</evidence>
<sequence>MTSQHQEHAGTKRFSIQSDPAEIHRAIVEDGVAIIEGFLTPEQVQKLNKDVDAPLKADREQSRLKPDKTNVPNFWMADFVPDHVARVHNLVDFSHCFRHEILNHELLHKVCRLTFQESGDYWLGYAAVIENGPGTSEQKWHRDQPRYPLVKEGPDAPEGMLNFFTALTDFDSETGKTQYILGSNKRVELGEPDADHPIEYVGLKPGDTTIVSGKITHRGSDNRSEKMRRAMPIMIIPSILTPFDATCHLSRELVETMTPLAQKMIGRRSVMIPAPGTIEIKTGIWCVNMREAGEQIGLKSNQRVKEDAEATDAV</sequence>
<dbReference type="GO" id="GO:0046872">
    <property type="term" value="F:metal ion binding"/>
    <property type="evidence" value="ECO:0007669"/>
    <property type="project" value="UniProtKB-KW"/>
</dbReference>
<evidence type="ECO:0000313" key="6">
    <source>
        <dbReference type="Proteomes" id="UP000706124"/>
    </source>
</evidence>
<evidence type="ECO:0000256" key="1">
    <source>
        <dbReference type="ARBA" id="ARBA00001962"/>
    </source>
</evidence>
<dbReference type="InterPro" id="IPR008775">
    <property type="entry name" value="Phytyl_CoA_dOase-like"/>
</dbReference>
<evidence type="ECO:0000256" key="4">
    <source>
        <dbReference type="ARBA" id="ARBA00023004"/>
    </source>
</evidence>
<dbReference type="AlphaFoldDB" id="A0A9P7M8Z1"/>
<reference evidence="5 6" key="1">
    <citation type="journal article" date="2020" name="bioRxiv">
        <title>Whole genome comparisons of ergot fungi reveals the divergence and evolution of species within the genus Claviceps are the result of varying mechanisms driving genome evolution and host range expansion.</title>
        <authorList>
            <person name="Wyka S.A."/>
            <person name="Mondo S.J."/>
            <person name="Liu M."/>
            <person name="Dettman J."/>
            <person name="Nalam V."/>
            <person name="Broders K.D."/>
        </authorList>
    </citation>
    <scope>NUCLEOTIDE SEQUENCE [LARGE SCALE GENOMIC DNA]</scope>
    <source>
        <strain evidence="5 6">CCC 1485</strain>
    </source>
</reference>
<dbReference type="Gene3D" id="2.60.120.620">
    <property type="entry name" value="q2cbj1_9rhob like domain"/>
    <property type="match status" value="1"/>
</dbReference>
<comment type="cofactor">
    <cofactor evidence="1">
        <name>Fe cation</name>
        <dbReference type="ChEBI" id="CHEBI:24875"/>
    </cofactor>
</comment>
<evidence type="ECO:0000256" key="2">
    <source>
        <dbReference type="ARBA" id="ARBA00005830"/>
    </source>
</evidence>
<dbReference type="Proteomes" id="UP000706124">
    <property type="component" value="Unassembled WGS sequence"/>
</dbReference>
<gene>
    <name evidence="5" type="ORF">E4U60_004238</name>
</gene>